<comment type="caution">
    <text evidence="1">The sequence shown here is derived from an EMBL/GenBank/DDBJ whole genome shotgun (WGS) entry which is preliminary data.</text>
</comment>
<accession>A0ABV2AJJ3</accession>
<sequence>MINSFGWTLLCVQFLQQIVPPILPNLQMYHITDTTKFLRASLFENFGDGNKLSIGELFYLFLKHFNCANFDIEKQAVSVFNGCFIPRGDYNIPNNVYSKNVLVTVDPIMTSENVSHHTIKETWYYISKEMERASEMLVNGRNIQKVLKKKMFNENYIKNNFEFEKVHRDFEFCWEIK</sequence>
<organism evidence="1 2">
    <name type="scientific">Bonamia ostreae</name>
    <dbReference type="NCBI Taxonomy" id="126728"/>
    <lineage>
        <taxon>Eukaryota</taxon>
        <taxon>Sar</taxon>
        <taxon>Rhizaria</taxon>
        <taxon>Endomyxa</taxon>
        <taxon>Ascetosporea</taxon>
        <taxon>Haplosporida</taxon>
        <taxon>Bonamia</taxon>
    </lineage>
</organism>
<dbReference type="Proteomes" id="UP001439008">
    <property type="component" value="Unassembled WGS sequence"/>
</dbReference>
<dbReference type="SUPFAM" id="SSF81631">
    <property type="entry name" value="PAP/OAS1 substrate-binding domain"/>
    <property type="match status" value="1"/>
</dbReference>
<dbReference type="PANTHER" id="PTHR12271:SF40">
    <property type="entry name" value="POLY(A) RNA POLYMERASE GLD2"/>
    <property type="match status" value="1"/>
</dbReference>
<reference evidence="1 2" key="1">
    <citation type="journal article" date="2024" name="BMC Biol.">
        <title>Comparative genomics of Ascetosporea gives new insight into the evolutionary basis for animal parasitism in Rhizaria.</title>
        <authorList>
            <person name="Hiltunen Thoren M."/>
            <person name="Onut-Brannstrom I."/>
            <person name="Alfjorden A."/>
            <person name="Peckova H."/>
            <person name="Swords F."/>
            <person name="Hooper C."/>
            <person name="Holzer A.S."/>
            <person name="Bass D."/>
            <person name="Burki F."/>
        </authorList>
    </citation>
    <scope>NUCLEOTIDE SEQUENCE [LARGE SCALE GENOMIC DNA]</scope>
    <source>
        <strain evidence="1">20-A016</strain>
    </source>
</reference>
<dbReference type="Gene3D" id="1.10.1410.10">
    <property type="match status" value="1"/>
</dbReference>
<dbReference type="EMBL" id="JBDODL010000417">
    <property type="protein sequence ID" value="MES1919841.1"/>
    <property type="molecule type" value="Genomic_DNA"/>
</dbReference>
<dbReference type="PANTHER" id="PTHR12271">
    <property type="entry name" value="POLY A POLYMERASE CID PAP -RELATED"/>
    <property type="match status" value="1"/>
</dbReference>
<gene>
    <name evidence="1" type="ORF">MHBO_001598</name>
</gene>
<protein>
    <submittedName>
        <fullName evidence="1">Uncharacterized protein</fullName>
    </submittedName>
</protein>
<evidence type="ECO:0000313" key="1">
    <source>
        <dbReference type="EMBL" id="MES1919841.1"/>
    </source>
</evidence>
<name>A0ABV2AJJ3_9EUKA</name>
<keyword evidence="2" id="KW-1185">Reference proteome</keyword>
<evidence type="ECO:0000313" key="2">
    <source>
        <dbReference type="Proteomes" id="UP001439008"/>
    </source>
</evidence>
<proteinExistence type="predicted"/>